<evidence type="ECO:0000256" key="5">
    <source>
        <dbReference type="ARBA" id="ARBA00038359"/>
    </source>
</evidence>
<dbReference type="GeneID" id="19401410"/>
<feature type="transmembrane region" description="Helical" evidence="7">
    <location>
        <begin position="78"/>
        <end position="105"/>
    </location>
</feature>
<dbReference type="InterPro" id="IPR052337">
    <property type="entry name" value="SAT4-like"/>
</dbReference>
<reference evidence="9 10" key="2">
    <citation type="journal article" date="2013" name="PLoS Genet.">
        <title>Comparative genome structure, secondary metabolite, and effector coding capacity across Cochliobolus pathogens.</title>
        <authorList>
            <person name="Condon B.J."/>
            <person name="Leng Y."/>
            <person name="Wu D."/>
            <person name="Bushley K.E."/>
            <person name="Ohm R.A."/>
            <person name="Otillar R."/>
            <person name="Martin J."/>
            <person name="Schackwitz W."/>
            <person name="Grimwood J."/>
            <person name="MohdZainudin N."/>
            <person name="Xue C."/>
            <person name="Wang R."/>
            <person name="Manning V.A."/>
            <person name="Dhillon B."/>
            <person name="Tu Z.J."/>
            <person name="Steffenson B.J."/>
            <person name="Salamov A."/>
            <person name="Sun H."/>
            <person name="Lowry S."/>
            <person name="LaButti K."/>
            <person name="Han J."/>
            <person name="Copeland A."/>
            <person name="Lindquist E."/>
            <person name="Barry K."/>
            <person name="Schmutz J."/>
            <person name="Baker S.E."/>
            <person name="Ciuffetti L.M."/>
            <person name="Grigoriev I.V."/>
            <person name="Zhong S."/>
            <person name="Turgeon B.G."/>
        </authorList>
    </citation>
    <scope>NUCLEOTIDE SEQUENCE [LARGE SCALE GENOMIC DNA]</scope>
    <source>
        <strain evidence="10">28A</strain>
    </source>
</reference>
<dbReference type="AlphaFoldDB" id="R0IYH3"/>
<keyword evidence="3 7" id="KW-1133">Transmembrane helix</keyword>
<evidence type="ECO:0000256" key="7">
    <source>
        <dbReference type="SAM" id="Phobius"/>
    </source>
</evidence>
<proteinExistence type="inferred from homology"/>
<dbReference type="OrthoDB" id="2988756at2759"/>
<dbReference type="HOGENOM" id="CLU_057368_0_0_1"/>
<feature type="transmembrane region" description="Helical" evidence="7">
    <location>
        <begin position="226"/>
        <end position="249"/>
    </location>
</feature>
<keyword evidence="10" id="KW-1185">Reference proteome</keyword>
<evidence type="ECO:0000256" key="2">
    <source>
        <dbReference type="ARBA" id="ARBA00022692"/>
    </source>
</evidence>
<accession>R0IYH3</accession>
<comment type="subcellular location">
    <subcellularLocation>
        <location evidence="1">Membrane</location>
        <topology evidence="1">Multi-pass membrane protein</topology>
    </subcellularLocation>
</comment>
<feature type="transmembrane region" description="Helical" evidence="7">
    <location>
        <begin position="165"/>
        <end position="186"/>
    </location>
</feature>
<feature type="domain" description="Rhodopsin" evidence="8">
    <location>
        <begin position="23"/>
        <end position="253"/>
    </location>
</feature>
<feature type="transmembrane region" description="Helical" evidence="7">
    <location>
        <begin position="39"/>
        <end position="58"/>
    </location>
</feature>
<feature type="transmembrane region" description="Helical" evidence="7">
    <location>
        <begin position="6"/>
        <end position="27"/>
    </location>
</feature>
<keyword evidence="4 7" id="KW-0472">Membrane</keyword>
<feature type="transmembrane region" description="Helical" evidence="7">
    <location>
        <begin position="198"/>
        <end position="220"/>
    </location>
</feature>
<organism evidence="9 10">
    <name type="scientific">Exserohilum turcicum (strain 28A)</name>
    <name type="common">Northern leaf blight fungus</name>
    <name type="synonym">Setosphaeria turcica</name>
    <dbReference type="NCBI Taxonomy" id="671987"/>
    <lineage>
        <taxon>Eukaryota</taxon>
        <taxon>Fungi</taxon>
        <taxon>Dikarya</taxon>
        <taxon>Ascomycota</taxon>
        <taxon>Pezizomycotina</taxon>
        <taxon>Dothideomycetes</taxon>
        <taxon>Pleosporomycetidae</taxon>
        <taxon>Pleosporales</taxon>
        <taxon>Pleosporineae</taxon>
        <taxon>Pleosporaceae</taxon>
        <taxon>Exserohilum</taxon>
    </lineage>
</organism>
<feature type="region of interest" description="Disordered" evidence="6">
    <location>
        <begin position="259"/>
        <end position="320"/>
    </location>
</feature>
<evidence type="ECO:0000256" key="4">
    <source>
        <dbReference type="ARBA" id="ARBA00023136"/>
    </source>
</evidence>
<sequence>MGTEAFRISWYLSTAITIPFVAMRVWFRWHRIGKLSIDDYFVLLALACFCAGLVPPQIMWDNGLGGDLSKLTAAQLEAIMKAIVPGTTIYVTTLWCIKFALVFFYRALAAPGSHMVIVYNAALVGLAITYIILFFHIMFHCYPQSRRWNLDPNKRCDQQAEDVNFWLLSLFNIISDLVIICLPITMVSRLQMSLRDKLAVIAMFALGFIVVIASCIRAYFAKREHPLLTATVSGIEASVALITVCLPAVRSLLLGRGAKSSNSASYDRQYELSQPRAQGDGTTNNASNMRNANHTASSSAVKLQSRHHATGSEDSLVSDESLQSAEVVVPGRAITVNTQIVTLSEDCKSDTQSTKVTSPFV</sequence>
<dbReference type="Pfam" id="PF20684">
    <property type="entry name" value="Fung_rhodopsin"/>
    <property type="match status" value="1"/>
</dbReference>
<dbReference type="InterPro" id="IPR049326">
    <property type="entry name" value="Rhodopsin_dom_fungi"/>
</dbReference>
<dbReference type="STRING" id="671987.R0IYH3"/>
<evidence type="ECO:0000256" key="1">
    <source>
        <dbReference type="ARBA" id="ARBA00004141"/>
    </source>
</evidence>
<dbReference type="RefSeq" id="XP_008022574.1">
    <property type="nucleotide sequence ID" value="XM_008024383.1"/>
</dbReference>
<feature type="transmembrane region" description="Helical" evidence="7">
    <location>
        <begin position="117"/>
        <end position="139"/>
    </location>
</feature>
<evidence type="ECO:0000313" key="9">
    <source>
        <dbReference type="EMBL" id="EOA89591.1"/>
    </source>
</evidence>
<evidence type="ECO:0000259" key="8">
    <source>
        <dbReference type="Pfam" id="PF20684"/>
    </source>
</evidence>
<gene>
    <name evidence="9" type="ORF">SETTUDRAFT_175616</name>
</gene>
<keyword evidence="2 7" id="KW-0812">Transmembrane</keyword>
<evidence type="ECO:0000313" key="10">
    <source>
        <dbReference type="Proteomes" id="UP000016935"/>
    </source>
</evidence>
<dbReference type="EMBL" id="KB908504">
    <property type="protein sequence ID" value="EOA89591.1"/>
    <property type="molecule type" value="Genomic_DNA"/>
</dbReference>
<dbReference type="eggNOG" id="ENOG502SIM5">
    <property type="taxonomic scope" value="Eukaryota"/>
</dbReference>
<comment type="similarity">
    <text evidence="5">Belongs to the SAT4 family.</text>
</comment>
<evidence type="ECO:0000256" key="3">
    <source>
        <dbReference type="ARBA" id="ARBA00022989"/>
    </source>
</evidence>
<feature type="compositionally biased region" description="Polar residues" evidence="6">
    <location>
        <begin position="259"/>
        <end position="302"/>
    </location>
</feature>
<dbReference type="Proteomes" id="UP000016935">
    <property type="component" value="Unassembled WGS sequence"/>
</dbReference>
<protein>
    <recommendedName>
        <fullName evidence="8">Rhodopsin domain-containing protein</fullName>
    </recommendedName>
</protein>
<dbReference type="GO" id="GO:0016020">
    <property type="term" value="C:membrane"/>
    <property type="evidence" value="ECO:0007669"/>
    <property type="project" value="UniProtKB-SubCell"/>
</dbReference>
<name>R0IYH3_EXST2</name>
<evidence type="ECO:0000256" key="6">
    <source>
        <dbReference type="SAM" id="MobiDB-lite"/>
    </source>
</evidence>
<dbReference type="PANTHER" id="PTHR33048:SF114">
    <property type="entry name" value="MEMBRANE PROTEIN PTH11-LIKE, PUTATIVE (AFU_ORTHOLOGUE AFUA_7G06620)-RELATED"/>
    <property type="match status" value="1"/>
</dbReference>
<reference evidence="9 10" key="1">
    <citation type="journal article" date="2012" name="PLoS Pathog.">
        <title>Diverse lifestyles and strategies of plant pathogenesis encoded in the genomes of eighteen Dothideomycetes fungi.</title>
        <authorList>
            <person name="Ohm R.A."/>
            <person name="Feau N."/>
            <person name="Henrissat B."/>
            <person name="Schoch C.L."/>
            <person name="Horwitz B.A."/>
            <person name="Barry K.W."/>
            <person name="Condon B.J."/>
            <person name="Copeland A.C."/>
            <person name="Dhillon B."/>
            <person name="Glaser F."/>
            <person name="Hesse C.N."/>
            <person name="Kosti I."/>
            <person name="LaButti K."/>
            <person name="Lindquist E.A."/>
            <person name="Lucas S."/>
            <person name="Salamov A.A."/>
            <person name="Bradshaw R.E."/>
            <person name="Ciuffetti L."/>
            <person name="Hamelin R.C."/>
            <person name="Kema G.H.J."/>
            <person name="Lawrence C."/>
            <person name="Scott J.A."/>
            <person name="Spatafora J.W."/>
            <person name="Turgeon B.G."/>
            <person name="de Wit P.J.G.M."/>
            <person name="Zhong S."/>
            <person name="Goodwin S.B."/>
            <person name="Grigoriev I.V."/>
        </authorList>
    </citation>
    <scope>NUCLEOTIDE SEQUENCE [LARGE SCALE GENOMIC DNA]</scope>
    <source>
        <strain evidence="10">28A</strain>
    </source>
</reference>
<dbReference type="PANTHER" id="PTHR33048">
    <property type="entry name" value="PTH11-LIKE INTEGRAL MEMBRANE PROTEIN (AFU_ORTHOLOGUE AFUA_5G11245)"/>
    <property type="match status" value="1"/>
</dbReference>